<comment type="caution">
    <text evidence="2">The sequence shown here is derived from an EMBL/GenBank/DDBJ whole genome shotgun (WGS) entry which is preliminary data.</text>
</comment>
<keyword evidence="3" id="KW-1185">Reference proteome</keyword>
<protein>
    <submittedName>
        <fullName evidence="2">Uncharacterized protein</fullName>
    </submittedName>
</protein>
<organism evidence="2 3">
    <name type="scientific">Marchantia polymorpha subsp. ruderalis</name>
    <dbReference type="NCBI Taxonomy" id="1480154"/>
    <lineage>
        <taxon>Eukaryota</taxon>
        <taxon>Viridiplantae</taxon>
        <taxon>Streptophyta</taxon>
        <taxon>Embryophyta</taxon>
        <taxon>Marchantiophyta</taxon>
        <taxon>Marchantiopsida</taxon>
        <taxon>Marchantiidae</taxon>
        <taxon>Marchantiales</taxon>
        <taxon>Marchantiaceae</taxon>
        <taxon>Marchantia</taxon>
    </lineage>
</organism>
<dbReference type="EMBL" id="LVLJ01000655">
    <property type="protein sequence ID" value="OAE33424.1"/>
    <property type="molecule type" value="Genomic_DNA"/>
</dbReference>
<evidence type="ECO:0000256" key="1">
    <source>
        <dbReference type="SAM" id="MobiDB-lite"/>
    </source>
</evidence>
<proteinExistence type="predicted"/>
<sequence>MRNPTADVSPRFELRSGPVGIHRLGRGEQDDDGANNSKDMPEIDDEEDADKADTIEIEVKTGKEPRKRALQHVVTKQESEKVTKWMIEVQEENDQRVLFARLVRNFSSCFRVSIKSNSTKPSRWWRSRGDIFTKDKEDYNTICNTQLNICSIVRLKAKTGRGPKIAPWIL</sequence>
<feature type="region of interest" description="Disordered" evidence="1">
    <location>
        <begin position="1"/>
        <end position="52"/>
    </location>
</feature>
<name>A0A176WKN2_MARPO</name>
<evidence type="ECO:0000313" key="3">
    <source>
        <dbReference type="Proteomes" id="UP000077202"/>
    </source>
</evidence>
<accession>A0A176WKN2</accession>
<gene>
    <name evidence="2" type="ORF">AXG93_2852s1430</name>
</gene>
<dbReference type="AlphaFoldDB" id="A0A176WKN2"/>
<evidence type="ECO:0000313" key="2">
    <source>
        <dbReference type="EMBL" id="OAE33424.1"/>
    </source>
</evidence>
<dbReference type="Proteomes" id="UP000077202">
    <property type="component" value="Unassembled WGS sequence"/>
</dbReference>
<reference evidence="2" key="1">
    <citation type="submission" date="2016-03" db="EMBL/GenBank/DDBJ databases">
        <title>Mechanisms controlling the formation of the plant cell surface in tip-growing cells are functionally conserved among land plants.</title>
        <authorList>
            <person name="Honkanen S."/>
            <person name="Jones V.A."/>
            <person name="Morieri G."/>
            <person name="Champion C."/>
            <person name="Hetherington A.J."/>
            <person name="Kelly S."/>
            <person name="Saint-Marcoux D."/>
            <person name="Proust H."/>
            <person name="Prescott H."/>
            <person name="Dolan L."/>
        </authorList>
    </citation>
    <scope>NUCLEOTIDE SEQUENCE [LARGE SCALE GENOMIC DNA]</scope>
    <source>
        <tissue evidence="2">Whole gametophyte</tissue>
    </source>
</reference>